<gene>
    <name evidence="1" type="ORF">K469DRAFT_687727</name>
</gene>
<organism evidence="1 2">
    <name type="scientific">Zopfia rhizophila CBS 207.26</name>
    <dbReference type="NCBI Taxonomy" id="1314779"/>
    <lineage>
        <taxon>Eukaryota</taxon>
        <taxon>Fungi</taxon>
        <taxon>Dikarya</taxon>
        <taxon>Ascomycota</taxon>
        <taxon>Pezizomycotina</taxon>
        <taxon>Dothideomycetes</taxon>
        <taxon>Dothideomycetes incertae sedis</taxon>
        <taxon>Zopfiaceae</taxon>
        <taxon>Zopfia</taxon>
    </lineage>
</organism>
<sequence length="265" mass="27956">MQIEGPYRGFSYSKIPNVDSAGSTFALDLTFEVSIRGGIELGFGFDVKVPDSKFRLDIAEFQNSSITGPNGTKIIAKPFRANVSDIGVSLVAGLKPYIPIGIDFIELVQLRGGPTLTLPNINTTVTQLASGRVGANCEKDGETDVKFKDAFKNLTHVEYNIGLGAGLQLELGSLGFDVDLFTKQIPLAIQCLAFQTEGTTTGLTFATAALASVTRSTSATRNALPTKNAASSSYTPSSALPAVLGRYGQAAIAALYTITTTFAIL</sequence>
<name>A0A6A6E425_9PEZI</name>
<dbReference type="Proteomes" id="UP000800200">
    <property type="component" value="Unassembled WGS sequence"/>
</dbReference>
<dbReference type="OrthoDB" id="5382170at2759"/>
<keyword evidence="2" id="KW-1185">Reference proteome</keyword>
<protein>
    <submittedName>
        <fullName evidence="1">Uncharacterized protein</fullName>
    </submittedName>
</protein>
<proteinExistence type="predicted"/>
<evidence type="ECO:0000313" key="1">
    <source>
        <dbReference type="EMBL" id="KAF2185913.1"/>
    </source>
</evidence>
<dbReference type="AlphaFoldDB" id="A0A6A6E425"/>
<evidence type="ECO:0000313" key="2">
    <source>
        <dbReference type="Proteomes" id="UP000800200"/>
    </source>
</evidence>
<reference evidence="1" key="1">
    <citation type="journal article" date="2020" name="Stud. Mycol.">
        <title>101 Dothideomycetes genomes: a test case for predicting lifestyles and emergence of pathogens.</title>
        <authorList>
            <person name="Haridas S."/>
            <person name="Albert R."/>
            <person name="Binder M."/>
            <person name="Bloem J."/>
            <person name="Labutti K."/>
            <person name="Salamov A."/>
            <person name="Andreopoulos B."/>
            <person name="Baker S."/>
            <person name="Barry K."/>
            <person name="Bills G."/>
            <person name="Bluhm B."/>
            <person name="Cannon C."/>
            <person name="Castanera R."/>
            <person name="Culley D."/>
            <person name="Daum C."/>
            <person name="Ezra D."/>
            <person name="Gonzalez J."/>
            <person name="Henrissat B."/>
            <person name="Kuo A."/>
            <person name="Liang C."/>
            <person name="Lipzen A."/>
            <person name="Lutzoni F."/>
            <person name="Magnuson J."/>
            <person name="Mondo S."/>
            <person name="Nolan M."/>
            <person name="Ohm R."/>
            <person name="Pangilinan J."/>
            <person name="Park H.-J."/>
            <person name="Ramirez L."/>
            <person name="Alfaro M."/>
            <person name="Sun H."/>
            <person name="Tritt A."/>
            <person name="Yoshinaga Y."/>
            <person name="Zwiers L.-H."/>
            <person name="Turgeon B."/>
            <person name="Goodwin S."/>
            <person name="Spatafora J."/>
            <person name="Crous P."/>
            <person name="Grigoriev I."/>
        </authorList>
    </citation>
    <scope>NUCLEOTIDE SEQUENCE</scope>
    <source>
        <strain evidence="1">CBS 207.26</strain>
    </source>
</reference>
<dbReference type="EMBL" id="ML994632">
    <property type="protein sequence ID" value="KAF2185913.1"/>
    <property type="molecule type" value="Genomic_DNA"/>
</dbReference>
<accession>A0A6A6E425</accession>